<evidence type="ECO:0000313" key="1">
    <source>
        <dbReference type="EMBL" id="QLG49304.1"/>
    </source>
</evidence>
<gene>
    <name evidence="1" type="ORF">HYG82_10745</name>
</gene>
<organism evidence="1 2">
    <name type="scientific">Natrinema halophilum</name>
    <dbReference type="NCBI Taxonomy" id="1699371"/>
    <lineage>
        <taxon>Archaea</taxon>
        <taxon>Methanobacteriati</taxon>
        <taxon>Methanobacteriota</taxon>
        <taxon>Stenosarchaea group</taxon>
        <taxon>Halobacteria</taxon>
        <taxon>Halobacteriales</taxon>
        <taxon>Natrialbaceae</taxon>
        <taxon>Natrinema</taxon>
    </lineage>
</organism>
<dbReference type="KEGG" id="haly:HYG82_10745"/>
<protein>
    <submittedName>
        <fullName evidence="1">Uncharacterized protein</fullName>
    </submittedName>
</protein>
<dbReference type="GeneID" id="56033774"/>
<proteinExistence type="predicted"/>
<dbReference type="RefSeq" id="WP_179261039.1">
    <property type="nucleotide sequence ID" value="NZ_CP058601.1"/>
</dbReference>
<dbReference type="EMBL" id="CP058601">
    <property type="protein sequence ID" value="QLG49304.1"/>
    <property type="molecule type" value="Genomic_DNA"/>
</dbReference>
<keyword evidence="2" id="KW-1185">Reference proteome</keyword>
<accession>A0A7D5KSC8</accession>
<reference evidence="1 2" key="1">
    <citation type="submission" date="2020-07" db="EMBL/GenBank/DDBJ databases">
        <authorList>
            <person name="Cui H."/>
        </authorList>
    </citation>
    <scope>NUCLEOTIDE SEQUENCE [LARGE SCALE GENOMIC DNA]</scope>
    <source>
        <strain evidence="1 2">YPL8</strain>
    </source>
</reference>
<evidence type="ECO:0000313" key="2">
    <source>
        <dbReference type="Proteomes" id="UP000509241"/>
    </source>
</evidence>
<name>A0A7D5KSC8_9EURY</name>
<dbReference type="Proteomes" id="UP000509241">
    <property type="component" value="Chromosome"/>
</dbReference>
<sequence>MEERVASDASEPDEKKGACVRFRCLVGITQELRSIAIAEELERAIDRKVPITVVSS</sequence>
<dbReference type="AlphaFoldDB" id="A0A7D5KSC8"/>